<protein>
    <submittedName>
        <fullName evidence="1">F-box domain-containing protein</fullName>
    </submittedName>
</protein>
<dbReference type="Proteomes" id="UP000636479">
    <property type="component" value="Unassembled WGS sequence"/>
</dbReference>
<accession>A0A8H6SZL6</accession>
<gene>
    <name evidence="1" type="ORF">MIND_00551900</name>
</gene>
<keyword evidence="2" id="KW-1185">Reference proteome</keyword>
<proteinExistence type="predicted"/>
<evidence type="ECO:0000313" key="2">
    <source>
        <dbReference type="Proteomes" id="UP000636479"/>
    </source>
</evidence>
<dbReference type="GeneID" id="59344814"/>
<dbReference type="EMBL" id="JACAZF010000004">
    <property type="protein sequence ID" value="KAF7307571.1"/>
    <property type="molecule type" value="Genomic_DNA"/>
</dbReference>
<name>A0A8H6SZL6_9AGAR</name>
<organism evidence="1 2">
    <name type="scientific">Mycena indigotica</name>
    <dbReference type="NCBI Taxonomy" id="2126181"/>
    <lineage>
        <taxon>Eukaryota</taxon>
        <taxon>Fungi</taxon>
        <taxon>Dikarya</taxon>
        <taxon>Basidiomycota</taxon>
        <taxon>Agaricomycotina</taxon>
        <taxon>Agaricomycetes</taxon>
        <taxon>Agaricomycetidae</taxon>
        <taxon>Agaricales</taxon>
        <taxon>Marasmiineae</taxon>
        <taxon>Mycenaceae</taxon>
        <taxon>Mycena</taxon>
    </lineage>
</organism>
<dbReference type="RefSeq" id="XP_037222590.1">
    <property type="nucleotide sequence ID" value="XM_037362298.1"/>
</dbReference>
<reference evidence="1" key="1">
    <citation type="submission" date="2020-05" db="EMBL/GenBank/DDBJ databases">
        <title>Mycena genomes resolve the evolution of fungal bioluminescence.</title>
        <authorList>
            <person name="Tsai I.J."/>
        </authorList>
    </citation>
    <scope>NUCLEOTIDE SEQUENCE</scope>
    <source>
        <strain evidence="1">171206Taipei</strain>
    </source>
</reference>
<sequence>MRATWLEAAKPGEKDYSHPRFLSVLLPSETEVSPNNPLQEWELVPTGDPAIWALPQIAVDDTLGLTVVGNCLGELGVYDFGRGNVFPSNIFKQVADPDVPLLGQILSKAPLELTPIKGPEATMSGEEFRNAISHWSQDRIVDWHWTNEWYEDRNWVNPHQWCGHPGDLAWMMEHSYGFPGEVLPQAYTPRDEAYTPCTLFRIGDRYLAEDSDGFIVSWSNAVDHGFHVPAAQVELPLCPTARTDDEVFTKSFVVEREDRKRNRWIEQQERGGCSSWGFY</sequence>
<dbReference type="AlphaFoldDB" id="A0A8H6SZL6"/>
<dbReference type="OrthoDB" id="3041450at2759"/>
<evidence type="ECO:0000313" key="1">
    <source>
        <dbReference type="EMBL" id="KAF7307571.1"/>
    </source>
</evidence>
<comment type="caution">
    <text evidence="1">The sequence shown here is derived from an EMBL/GenBank/DDBJ whole genome shotgun (WGS) entry which is preliminary data.</text>
</comment>